<feature type="transmembrane region" description="Helical" evidence="1">
    <location>
        <begin position="313"/>
        <end position="339"/>
    </location>
</feature>
<dbReference type="PANTHER" id="PTHR30188">
    <property type="entry name" value="ABC TRANSPORTER PERMEASE PROTEIN-RELATED"/>
    <property type="match status" value="1"/>
</dbReference>
<evidence type="ECO:0000256" key="1">
    <source>
        <dbReference type="RuleBase" id="RU362044"/>
    </source>
</evidence>
<feature type="transmembrane region" description="Helical" evidence="1">
    <location>
        <begin position="166"/>
        <end position="190"/>
    </location>
</feature>
<dbReference type="InterPro" id="IPR030802">
    <property type="entry name" value="Permease_MalE"/>
</dbReference>
<keyword evidence="1" id="KW-1003">Cell membrane</keyword>
<dbReference type="NCBIfam" id="TIGR00056">
    <property type="entry name" value="MlaE family lipid ABC transporter permease subunit"/>
    <property type="match status" value="1"/>
</dbReference>
<dbReference type="InterPro" id="IPR058548">
    <property type="entry name" value="MlaB-like_STAS"/>
</dbReference>
<feature type="transmembrane region" description="Helical" evidence="1">
    <location>
        <begin position="266"/>
        <end position="292"/>
    </location>
</feature>
<evidence type="ECO:0000259" key="2">
    <source>
        <dbReference type="PROSITE" id="PS50801"/>
    </source>
</evidence>
<feature type="transmembrane region" description="Helical" evidence="1">
    <location>
        <begin position="359"/>
        <end position="377"/>
    </location>
</feature>
<keyword evidence="1" id="KW-0472">Membrane</keyword>
<dbReference type="Pfam" id="PF13466">
    <property type="entry name" value="STAS_2"/>
    <property type="match status" value="1"/>
</dbReference>
<dbReference type="Pfam" id="PF02405">
    <property type="entry name" value="MlaE"/>
    <property type="match status" value="1"/>
</dbReference>
<dbReference type="Gene3D" id="3.30.750.24">
    <property type="entry name" value="STAS domain"/>
    <property type="match status" value="1"/>
</dbReference>
<feature type="domain" description="STAS" evidence="2">
    <location>
        <begin position="18"/>
        <end position="121"/>
    </location>
</feature>
<dbReference type="PANTHER" id="PTHR30188:SF3">
    <property type="entry name" value="ABC TRANSPORTER PERMEASE"/>
    <property type="match status" value="1"/>
</dbReference>
<evidence type="ECO:0000313" key="4">
    <source>
        <dbReference type="Proteomes" id="UP000648257"/>
    </source>
</evidence>
<accession>A0ABR6X5C0</accession>
<sequence>MPHQTIATKNLPKSNSTLIISGVWTARNLKAIKSQLAQLQTLVVPDQSEILLDGAKLEKIDSAGFWILQNELDKIRQQGKTIQFLNWPAQYQKLVDVVAIEKDSDSVAPVSEELEPTILARLGKVSYLAMHSVLVLLSFIGEVAQSLVLVMWIPRRWRPRMILRQIQIAGLNALPIIGVTSFLLGIVIAYQGADQLKHYGANIFVVDLLGYSMLREFSPLITAIIVAGRSGSAYAAQIGSMVVNEEIDAMRTIGIAPIELLVLPKIIALLVALPLVTVFSDITGVMGGMVMARSQLAVDFPEFLMRFGHEVQLASFLIGVGKAVVFALVIATIGCFQGFQTKANADSVGQQTTRSVVQSIFIIIIFDALFSVVLSLIDL</sequence>
<reference evidence="3 4" key="1">
    <citation type="submission" date="2020-08" db="EMBL/GenBank/DDBJ databases">
        <title>Novel species isolated from subtropical streams in China.</title>
        <authorList>
            <person name="Lu H."/>
        </authorList>
    </citation>
    <scope>NUCLEOTIDE SEQUENCE [LARGE SCALE GENOMIC DNA]</scope>
    <source>
        <strain evidence="3 4">KACC 16656</strain>
    </source>
</reference>
<dbReference type="InterPro" id="IPR036513">
    <property type="entry name" value="STAS_dom_sf"/>
</dbReference>
<keyword evidence="1" id="KW-1133">Transmembrane helix</keyword>
<dbReference type="SUPFAM" id="SSF52091">
    <property type="entry name" value="SpoIIaa-like"/>
    <property type="match status" value="1"/>
</dbReference>
<organism evidence="3 4">
    <name type="scientific">Undibacterium seohonense</name>
    <dbReference type="NCBI Taxonomy" id="1344950"/>
    <lineage>
        <taxon>Bacteria</taxon>
        <taxon>Pseudomonadati</taxon>
        <taxon>Pseudomonadota</taxon>
        <taxon>Betaproteobacteria</taxon>
        <taxon>Burkholderiales</taxon>
        <taxon>Oxalobacteraceae</taxon>
        <taxon>Undibacterium</taxon>
    </lineage>
</organism>
<protein>
    <submittedName>
        <fullName evidence="3">MlaE family lipid ABC transporter permease subunit</fullName>
    </submittedName>
</protein>
<comment type="caution">
    <text evidence="3">The sequence shown here is derived from an EMBL/GenBank/DDBJ whole genome shotgun (WGS) entry which is preliminary data.</text>
</comment>
<dbReference type="InterPro" id="IPR003453">
    <property type="entry name" value="ABC_MlaE_roteobac"/>
</dbReference>
<comment type="similarity">
    <text evidence="1">Belongs to the MlaE permease family.</text>
</comment>
<keyword evidence="1" id="KW-0997">Cell inner membrane</keyword>
<comment type="subcellular location">
    <subcellularLocation>
        <location evidence="1">Cell inner membrane</location>
        <topology evidence="1">Multi-pass membrane protein</topology>
    </subcellularLocation>
</comment>
<dbReference type="RefSeq" id="WP_186923160.1">
    <property type="nucleotide sequence ID" value="NZ_JACOFW010000012.1"/>
</dbReference>
<gene>
    <name evidence="3" type="ORF">H8K52_12115</name>
</gene>
<keyword evidence="1" id="KW-0812">Transmembrane</keyword>
<keyword evidence="4" id="KW-1185">Reference proteome</keyword>
<feature type="transmembrane region" description="Helical" evidence="1">
    <location>
        <begin position="128"/>
        <end position="154"/>
    </location>
</feature>
<name>A0ABR6X5C0_9BURK</name>
<evidence type="ECO:0000313" key="3">
    <source>
        <dbReference type="EMBL" id="MBC3808089.1"/>
    </source>
</evidence>
<dbReference type="InterPro" id="IPR002645">
    <property type="entry name" value="STAS_dom"/>
</dbReference>
<dbReference type="PROSITE" id="PS50801">
    <property type="entry name" value="STAS"/>
    <property type="match status" value="1"/>
</dbReference>
<dbReference type="Proteomes" id="UP000648257">
    <property type="component" value="Unassembled WGS sequence"/>
</dbReference>
<dbReference type="EMBL" id="JACOFW010000012">
    <property type="protein sequence ID" value="MBC3808089.1"/>
    <property type="molecule type" value="Genomic_DNA"/>
</dbReference>
<proteinExistence type="inferred from homology"/>